<protein>
    <recommendedName>
        <fullName evidence="5">Phage minor structural protein GP20</fullName>
    </recommendedName>
</protein>
<accession>A0A1H9ENB9</accession>
<dbReference type="OrthoDB" id="6636332at2"/>
<evidence type="ECO:0000256" key="1">
    <source>
        <dbReference type="SAM" id="Coils"/>
    </source>
</evidence>
<sequence>MLKYQITSEEFAQLEESQQGFYTQNGEVYQLAVEGIPQPDVDGLKRQRDELLAEKKAEQEKRRKAEAEAQQIEQERLAAEGNYKQLFESSQSATAEWQQKYQALQQQIEQSSINQTAIKLATDIADGPNAEILSEFVTRRLKLVDGQVRVTDASGNLTVSSVDQLKEEFKNDPRWASLVTGSKANGGGAAPLRGSPTKEYKTMTQEQRLEFEKRDPQGYQQALNSGQFGKY</sequence>
<evidence type="ECO:0008006" key="5">
    <source>
        <dbReference type="Google" id="ProtNLM"/>
    </source>
</evidence>
<feature type="coiled-coil region" evidence="1">
    <location>
        <begin position="41"/>
        <end position="114"/>
    </location>
</feature>
<dbReference type="STRING" id="988801.SAMN05216522_1025"/>
<reference evidence="4" key="1">
    <citation type="submission" date="2016-10" db="EMBL/GenBank/DDBJ databases">
        <authorList>
            <person name="Varghese N."/>
            <person name="Submissions S."/>
        </authorList>
    </citation>
    <scope>NUCLEOTIDE SEQUENCE [LARGE SCALE GENOMIC DNA]</scope>
    <source>
        <strain evidence="4">8N4</strain>
    </source>
</reference>
<dbReference type="AlphaFoldDB" id="A0A1H9ENB9"/>
<evidence type="ECO:0000256" key="2">
    <source>
        <dbReference type="SAM" id="MobiDB-lite"/>
    </source>
</evidence>
<feature type="compositionally biased region" description="Basic and acidic residues" evidence="2">
    <location>
        <begin position="196"/>
        <end position="216"/>
    </location>
</feature>
<gene>
    <name evidence="3" type="ORF">SAMN05216522_1025</name>
</gene>
<evidence type="ECO:0000313" key="3">
    <source>
        <dbReference type="EMBL" id="SEQ27256.1"/>
    </source>
</evidence>
<keyword evidence="1" id="KW-0175">Coiled coil</keyword>
<name>A0A1H9ENB9_9GAMM</name>
<proteinExistence type="predicted"/>
<organism evidence="3 4">
    <name type="scientific">Rosenbergiella nectarea</name>
    <dbReference type="NCBI Taxonomy" id="988801"/>
    <lineage>
        <taxon>Bacteria</taxon>
        <taxon>Pseudomonadati</taxon>
        <taxon>Pseudomonadota</taxon>
        <taxon>Gammaproteobacteria</taxon>
        <taxon>Enterobacterales</taxon>
        <taxon>Erwiniaceae</taxon>
        <taxon>Rosenbergiella</taxon>
    </lineage>
</organism>
<dbReference type="RefSeq" id="WP_092672484.1">
    <property type="nucleotide sequence ID" value="NZ_FOGC01000002.1"/>
</dbReference>
<dbReference type="Proteomes" id="UP000242515">
    <property type="component" value="Unassembled WGS sequence"/>
</dbReference>
<feature type="compositionally biased region" description="Polar residues" evidence="2">
    <location>
        <begin position="218"/>
        <end position="231"/>
    </location>
</feature>
<keyword evidence="4" id="KW-1185">Reference proteome</keyword>
<dbReference type="EMBL" id="FOGC01000002">
    <property type="protein sequence ID" value="SEQ27256.1"/>
    <property type="molecule type" value="Genomic_DNA"/>
</dbReference>
<evidence type="ECO:0000313" key="4">
    <source>
        <dbReference type="Proteomes" id="UP000242515"/>
    </source>
</evidence>
<feature type="region of interest" description="Disordered" evidence="2">
    <location>
        <begin position="178"/>
        <end position="231"/>
    </location>
</feature>